<dbReference type="EMBL" id="PYIX02000001">
    <property type="protein sequence ID" value="RFC85350.1"/>
    <property type="molecule type" value="Genomic_DNA"/>
</dbReference>
<dbReference type="Proteomes" id="UP001595455">
    <property type="component" value="Unassembled WGS sequence"/>
</dbReference>
<evidence type="ECO:0000313" key="4">
    <source>
        <dbReference type="Proteomes" id="UP001595455"/>
    </source>
</evidence>
<dbReference type="Proteomes" id="UP000240957">
    <property type="component" value="Unassembled WGS sequence"/>
</dbReference>
<sequence>MLKTKFINLEKIKLSNTLPNQSTIVIFENDKPLNYFTDDCWDFKDYITSYAQATVIDFSKSNLNDESKYYVKLCLYYYMYYYSNNVAGLSFNTIEGKYSDLRRLATLCESFKLNFSNMRDNVFYFNALIDTLATDNRMLIEKYISILSLISKTGVFFNLENFGISKKQFSKLDKMKKVATKEPNQTVLIPSRILADFIYKSTEFFQFYHSIRSELIDFINHEKFTSRRPSKGFRCSFSQLLIKLNISNELKLYFEKYSITQRPHLISHFLYIQSLGSAFISCFSGMRKNEITNLPYYCLEEITNKADGSKTFILNNFTSKLTKLGVVSAIWVTSKQVVQVVEILQDIAKLHKFLLSIGYIEEKIINIPLEEYPLLPIFNQQKHPVGINPLYDYATLFTPTLGKNIYKIIEPIIIENSDLEELFNFNMLVDWEGDYNIQIGHAWNFAYHQFRRSLAVYASRSNIVKLPALKKQLKHISFSMTMYYGNNFHNAKNLNFQKDIVNQYRAESELFQFSSFSHNVIENDSVLFGAKGTYFELQKNAPHPPKYLTDRQQTLKHIKDGRIFYKKTPLGGCGKSDNCNKLSFAFATACVTCSEAIFDDNSLDALNTAKENYLKQIDKLDENSITYKQFRIEIDAIDRVLAKRNVLEDNNV</sequence>
<dbReference type="OrthoDB" id="8768428at2"/>
<dbReference type="InterPro" id="IPR013762">
    <property type="entry name" value="Integrase-like_cat_sf"/>
</dbReference>
<evidence type="ECO:0008006" key="5">
    <source>
        <dbReference type="Google" id="ProtNLM"/>
    </source>
</evidence>
<comment type="caution">
    <text evidence="2">The sequence shown here is derived from an EMBL/GenBank/DDBJ whole genome shotgun (WGS) entry which is preliminary data.</text>
</comment>
<reference evidence="1" key="4">
    <citation type="submission" date="2024-09" db="EMBL/GenBank/DDBJ databases">
        <authorList>
            <person name="Sun Q."/>
            <person name="Mori K."/>
        </authorList>
    </citation>
    <scope>NUCLEOTIDE SEQUENCE</scope>
    <source>
        <strain evidence="1">KCTC 62575</strain>
    </source>
</reference>
<keyword evidence="4" id="KW-1185">Reference proteome</keyword>
<organism evidence="2 3">
    <name type="scientific">Acinetobacter sichuanensis</name>
    <dbReference type="NCBI Taxonomy" id="2136183"/>
    <lineage>
        <taxon>Bacteria</taxon>
        <taxon>Pseudomonadati</taxon>
        <taxon>Pseudomonadota</taxon>
        <taxon>Gammaproteobacteria</taxon>
        <taxon>Moraxellales</taxon>
        <taxon>Moraxellaceae</taxon>
        <taxon>Acinetobacter</taxon>
    </lineage>
</organism>
<evidence type="ECO:0000313" key="1">
    <source>
        <dbReference type="EMBL" id="MFC2996746.1"/>
    </source>
</evidence>
<reference evidence="1" key="1">
    <citation type="journal article" date="2014" name="Int. J. Syst. Evol. Microbiol.">
        <title>Complete genome of a new Firmicutes species belonging to the dominant human colonic microbiota ('Ruminococcus bicirculans') reveals two chromosomes and a selective capacity to utilize plant glucans.</title>
        <authorList>
            <consortium name="NISC Comparative Sequencing Program"/>
            <person name="Wegmann U."/>
            <person name="Louis P."/>
            <person name="Goesmann A."/>
            <person name="Henrissat B."/>
            <person name="Duncan S.H."/>
            <person name="Flint H.J."/>
        </authorList>
    </citation>
    <scope>NUCLEOTIDE SEQUENCE</scope>
    <source>
        <strain evidence="1">KCTC 62575</strain>
    </source>
</reference>
<protein>
    <recommendedName>
        <fullName evidence="5">Integrase</fullName>
    </recommendedName>
</protein>
<dbReference type="Gene3D" id="1.10.443.10">
    <property type="entry name" value="Intergrase catalytic core"/>
    <property type="match status" value="1"/>
</dbReference>
<evidence type="ECO:0000313" key="3">
    <source>
        <dbReference type="Proteomes" id="UP000240957"/>
    </source>
</evidence>
<accession>A0A371YV44</accession>
<reference evidence="4" key="3">
    <citation type="journal article" date="2019" name="Int. J. Syst. Evol. Microbiol.">
        <title>The Global Catalogue of Microorganisms (GCM) 10K type strain sequencing project: providing services to taxonomists for standard genome sequencing and annotation.</title>
        <authorList>
            <consortium name="The Broad Institute Genomics Platform"/>
            <consortium name="The Broad Institute Genome Sequencing Center for Infectious Disease"/>
            <person name="Wu L."/>
            <person name="Ma J."/>
        </authorList>
    </citation>
    <scope>NUCLEOTIDE SEQUENCE [LARGE SCALE GENOMIC DNA]</scope>
    <source>
        <strain evidence="4">KCTC 62575</strain>
    </source>
</reference>
<gene>
    <name evidence="1" type="ORF">ACFODO_16050</name>
    <name evidence="2" type="ORF">C9E89_000015</name>
</gene>
<dbReference type="AlphaFoldDB" id="A0A371YV44"/>
<evidence type="ECO:0000313" key="2">
    <source>
        <dbReference type="EMBL" id="RFC85350.1"/>
    </source>
</evidence>
<dbReference type="GO" id="GO:0015074">
    <property type="term" value="P:DNA integration"/>
    <property type="evidence" value="ECO:0007669"/>
    <property type="project" value="InterPro"/>
</dbReference>
<proteinExistence type="predicted"/>
<name>A0A371YV44_9GAMM</name>
<dbReference type="GO" id="GO:0003677">
    <property type="term" value="F:DNA binding"/>
    <property type="evidence" value="ECO:0007669"/>
    <property type="project" value="InterPro"/>
</dbReference>
<dbReference type="EMBL" id="JBHRSF010000071">
    <property type="protein sequence ID" value="MFC2996746.1"/>
    <property type="molecule type" value="Genomic_DNA"/>
</dbReference>
<dbReference type="GO" id="GO:0006310">
    <property type="term" value="P:DNA recombination"/>
    <property type="evidence" value="ECO:0007669"/>
    <property type="project" value="InterPro"/>
</dbReference>
<dbReference type="RefSeq" id="WP_107006397.1">
    <property type="nucleotide sequence ID" value="NZ_JBHRSF010000071.1"/>
</dbReference>
<reference evidence="2 3" key="2">
    <citation type="submission" date="2018-08" db="EMBL/GenBank/DDBJ databases">
        <title>The draft genome of Acinetobacter sichuanensis strain WCHAc060041.</title>
        <authorList>
            <person name="Qin J."/>
            <person name="Feng Y."/>
            <person name="Zong Z."/>
        </authorList>
    </citation>
    <scope>NUCLEOTIDE SEQUENCE [LARGE SCALE GENOMIC DNA]</scope>
    <source>
        <strain evidence="2 3">WCHAc060041</strain>
    </source>
</reference>